<dbReference type="EMBL" id="SOSA01000997">
    <property type="protein sequence ID" value="THC87907.1"/>
    <property type="molecule type" value="Genomic_DNA"/>
</dbReference>
<dbReference type="STRING" id="1220188.A0A4S3J1U4"/>
<gene>
    <name evidence="1" type="ORF">EYZ11_012645</name>
</gene>
<name>A0A4S3J1U4_9EURO</name>
<organism evidence="1 2">
    <name type="scientific">Aspergillus tanneri</name>
    <dbReference type="NCBI Taxonomy" id="1220188"/>
    <lineage>
        <taxon>Eukaryota</taxon>
        <taxon>Fungi</taxon>
        <taxon>Dikarya</taxon>
        <taxon>Ascomycota</taxon>
        <taxon>Pezizomycotina</taxon>
        <taxon>Eurotiomycetes</taxon>
        <taxon>Eurotiomycetidae</taxon>
        <taxon>Eurotiales</taxon>
        <taxon>Aspergillaceae</taxon>
        <taxon>Aspergillus</taxon>
        <taxon>Aspergillus subgen. Circumdati</taxon>
    </lineage>
</organism>
<accession>A0A4S3J1U4</accession>
<evidence type="ECO:0000313" key="1">
    <source>
        <dbReference type="EMBL" id="THC87907.1"/>
    </source>
</evidence>
<dbReference type="Proteomes" id="UP000308092">
    <property type="component" value="Unassembled WGS sequence"/>
</dbReference>
<dbReference type="AlphaFoldDB" id="A0A4S3J1U4"/>
<dbReference type="VEuPathDB" id="FungiDB:EYZ11_012645"/>
<comment type="caution">
    <text evidence="1">The sequence shown here is derived from an EMBL/GenBank/DDBJ whole genome shotgun (WGS) entry which is preliminary data.</text>
</comment>
<evidence type="ECO:0000313" key="2">
    <source>
        <dbReference type="Proteomes" id="UP000308092"/>
    </source>
</evidence>
<keyword evidence="2" id="KW-1185">Reference proteome</keyword>
<proteinExistence type="predicted"/>
<reference evidence="1 2" key="1">
    <citation type="submission" date="2019-03" db="EMBL/GenBank/DDBJ databases">
        <title>The genome sequence of a newly discovered highly antifungal drug resistant Aspergillus species, Aspergillus tanneri NIH 1004.</title>
        <authorList>
            <person name="Mounaud S."/>
            <person name="Singh I."/>
            <person name="Joardar V."/>
            <person name="Pakala S."/>
            <person name="Pakala S."/>
            <person name="Venepally P."/>
            <person name="Hoover J."/>
            <person name="Nierman W."/>
            <person name="Chung J."/>
            <person name="Losada L."/>
        </authorList>
    </citation>
    <scope>NUCLEOTIDE SEQUENCE [LARGE SCALE GENOMIC DNA]</scope>
    <source>
        <strain evidence="1 2">NIH1004</strain>
    </source>
</reference>
<protein>
    <submittedName>
        <fullName evidence="1">Uncharacterized protein</fullName>
    </submittedName>
</protein>
<sequence>MVTQKKLCNLLDDKFAVLSKAIENYLDEVSDLYDDCIEQKSAMTVTLFQLWAVMEIYTVHQFPLLKEYPPPFPPEVLDILQLSKYEDLARLQRYNNICKSVNHSVDSKLLRYSPIL</sequence>